<dbReference type="GO" id="GO:0008270">
    <property type="term" value="F:zinc ion binding"/>
    <property type="evidence" value="ECO:0007669"/>
    <property type="project" value="UniProtKB-UniRule"/>
</dbReference>
<dbReference type="Gene3D" id="3.10.200.10">
    <property type="entry name" value="Alpha carbonic anhydrase"/>
    <property type="match status" value="1"/>
</dbReference>
<evidence type="ECO:0000313" key="12">
    <source>
        <dbReference type="EMBL" id="KAF2654571.1"/>
    </source>
</evidence>
<keyword evidence="13" id="KW-1185">Reference proteome</keyword>
<name>A0A6A6T5W0_9PLEO</name>
<comment type="catalytic activity">
    <reaction evidence="8 9">
        <text>hydrogencarbonate + H(+) = CO2 + H2O</text>
        <dbReference type="Rhea" id="RHEA:10748"/>
        <dbReference type="ChEBI" id="CHEBI:15377"/>
        <dbReference type="ChEBI" id="CHEBI:15378"/>
        <dbReference type="ChEBI" id="CHEBI:16526"/>
        <dbReference type="ChEBI" id="CHEBI:17544"/>
        <dbReference type="EC" id="4.2.1.1"/>
    </reaction>
</comment>
<feature type="domain" description="Alpha-carbonic anhydrase" evidence="11">
    <location>
        <begin position="33"/>
        <end position="300"/>
    </location>
</feature>
<evidence type="ECO:0000256" key="4">
    <source>
        <dbReference type="ARBA" id="ARBA00012925"/>
    </source>
</evidence>
<evidence type="ECO:0000259" key="11">
    <source>
        <dbReference type="PROSITE" id="PS51144"/>
    </source>
</evidence>
<dbReference type="Pfam" id="PF00194">
    <property type="entry name" value="Carb_anhydrase"/>
    <property type="match status" value="1"/>
</dbReference>
<comment type="function">
    <text evidence="2 9">Reversible hydration of carbon dioxide.</text>
</comment>
<dbReference type="PROSITE" id="PS00162">
    <property type="entry name" value="ALPHA_CA_1"/>
    <property type="match status" value="1"/>
</dbReference>
<dbReference type="InterPro" id="IPR036398">
    <property type="entry name" value="CA_dom_sf"/>
</dbReference>
<feature type="compositionally biased region" description="Low complexity" evidence="10">
    <location>
        <begin position="273"/>
        <end position="291"/>
    </location>
</feature>
<dbReference type="SUPFAM" id="SSF51069">
    <property type="entry name" value="Carbonic anhydrase"/>
    <property type="match status" value="1"/>
</dbReference>
<dbReference type="Proteomes" id="UP000799324">
    <property type="component" value="Unassembled WGS sequence"/>
</dbReference>
<comment type="similarity">
    <text evidence="3 9">Belongs to the alpha-carbonic anhydrase family.</text>
</comment>
<keyword evidence="7 9" id="KW-0456">Lyase</keyword>
<evidence type="ECO:0000256" key="5">
    <source>
        <dbReference type="ARBA" id="ARBA00022723"/>
    </source>
</evidence>
<comment type="cofactor">
    <cofactor evidence="1 9">
        <name>Zn(2+)</name>
        <dbReference type="ChEBI" id="CHEBI:29105"/>
    </cofactor>
</comment>
<dbReference type="PANTHER" id="PTHR18952">
    <property type="entry name" value="CARBONIC ANHYDRASE"/>
    <property type="match status" value="1"/>
</dbReference>
<evidence type="ECO:0000256" key="9">
    <source>
        <dbReference type="RuleBase" id="RU367011"/>
    </source>
</evidence>
<evidence type="ECO:0000256" key="3">
    <source>
        <dbReference type="ARBA" id="ARBA00010718"/>
    </source>
</evidence>
<evidence type="ECO:0000256" key="6">
    <source>
        <dbReference type="ARBA" id="ARBA00022833"/>
    </source>
</evidence>
<evidence type="ECO:0000256" key="10">
    <source>
        <dbReference type="SAM" id="MobiDB-lite"/>
    </source>
</evidence>
<evidence type="ECO:0000256" key="1">
    <source>
        <dbReference type="ARBA" id="ARBA00001947"/>
    </source>
</evidence>
<feature type="region of interest" description="Disordered" evidence="10">
    <location>
        <begin position="270"/>
        <end position="295"/>
    </location>
</feature>
<dbReference type="InterPro" id="IPR018338">
    <property type="entry name" value="Carbonic_anhydrase_a-class_CS"/>
</dbReference>
<evidence type="ECO:0000256" key="2">
    <source>
        <dbReference type="ARBA" id="ARBA00002904"/>
    </source>
</evidence>
<organism evidence="12 13">
    <name type="scientific">Lophiostoma macrostomum CBS 122681</name>
    <dbReference type="NCBI Taxonomy" id="1314788"/>
    <lineage>
        <taxon>Eukaryota</taxon>
        <taxon>Fungi</taxon>
        <taxon>Dikarya</taxon>
        <taxon>Ascomycota</taxon>
        <taxon>Pezizomycotina</taxon>
        <taxon>Dothideomycetes</taxon>
        <taxon>Pleosporomycetidae</taxon>
        <taxon>Pleosporales</taxon>
        <taxon>Lophiostomataceae</taxon>
        <taxon>Lophiostoma</taxon>
    </lineage>
</organism>
<dbReference type="EC" id="4.2.1.1" evidence="4 9"/>
<dbReference type="InterPro" id="IPR001148">
    <property type="entry name" value="CA_dom"/>
</dbReference>
<proteinExistence type="inferred from homology"/>
<gene>
    <name evidence="12" type="ORF">K491DRAFT_467633</name>
</gene>
<sequence>MLFQSLLLASTASATCLHGLSKFKRAEGEVVVGTFGYTGLKSPLNWASLDEGNLACKSGRNQSPINIDDTIALATEAPTVDIPEQAVEFENLGTTIEVIVNGTTSFAGTDFRLKQFHVHTPSEHRLGDEYFPLELHFVHEGVTNASNLAVISALFQLSTQGSDPLLSGLAPSLSAIATPGTKTEIESLDFSSLVEHVQSTPLHQYTGSLTTPPCAEGLTFLITAQPLPIDVDTFNQIKSIVKFNSRYTQNALGEANMIEVAMVSGTETQMAPPAEEAQGGASQEGQAGQPEKGATVVISEIQGTPLATPVSGVVVKKN</sequence>
<dbReference type="SMART" id="SM01057">
    <property type="entry name" value="Carb_anhydrase"/>
    <property type="match status" value="1"/>
</dbReference>
<keyword evidence="5 9" id="KW-0479">Metal-binding</keyword>
<protein>
    <recommendedName>
        <fullName evidence="4 9">Carbonic anhydrase</fullName>
        <ecNumber evidence="4 9">4.2.1.1</ecNumber>
    </recommendedName>
</protein>
<reference evidence="12" key="1">
    <citation type="journal article" date="2020" name="Stud. Mycol.">
        <title>101 Dothideomycetes genomes: a test case for predicting lifestyles and emergence of pathogens.</title>
        <authorList>
            <person name="Haridas S."/>
            <person name="Albert R."/>
            <person name="Binder M."/>
            <person name="Bloem J."/>
            <person name="Labutti K."/>
            <person name="Salamov A."/>
            <person name="Andreopoulos B."/>
            <person name="Baker S."/>
            <person name="Barry K."/>
            <person name="Bills G."/>
            <person name="Bluhm B."/>
            <person name="Cannon C."/>
            <person name="Castanera R."/>
            <person name="Culley D."/>
            <person name="Daum C."/>
            <person name="Ezra D."/>
            <person name="Gonzalez J."/>
            <person name="Henrissat B."/>
            <person name="Kuo A."/>
            <person name="Liang C."/>
            <person name="Lipzen A."/>
            <person name="Lutzoni F."/>
            <person name="Magnuson J."/>
            <person name="Mondo S."/>
            <person name="Nolan M."/>
            <person name="Ohm R."/>
            <person name="Pangilinan J."/>
            <person name="Park H.-J."/>
            <person name="Ramirez L."/>
            <person name="Alfaro M."/>
            <person name="Sun H."/>
            <person name="Tritt A."/>
            <person name="Yoshinaga Y."/>
            <person name="Zwiers L.-H."/>
            <person name="Turgeon B."/>
            <person name="Goodwin S."/>
            <person name="Spatafora J."/>
            <person name="Crous P."/>
            <person name="Grigoriev I."/>
        </authorList>
    </citation>
    <scope>NUCLEOTIDE SEQUENCE</scope>
    <source>
        <strain evidence="12">CBS 122681</strain>
    </source>
</reference>
<dbReference type="CDD" id="cd03124">
    <property type="entry name" value="alpha_CA_prokaryotic_like"/>
    <property type="match status" value="1"/>
</dbReference>
<accession>A0A6A6T5W0</accession>
<dbReference type="OrthoDB" id="429145at2759"/>
<dbReference type="EMBL" id="MU004362">
    <property type="protein sequence ID" value="KAF2654571.1"/>
    <property type="molecule type" value="Genomic_DNA"/>
</dbReference>
<evidence type="ECO:0000256" key="7">
    <source>
        <dbReference type="ARBA" id="ARBA00023239"/>
    </source>
</evidence>
<dbReference type="AlphaFoldDB" id="A0A6A6T5W0"/>
<dbReference type="PANTHER" id="PTHR18952:SF265">
    <property type="entry name" value="CARBONIC ANHYDRASE"/>
    <property type="match status" value="1"/>
</dbReference>
<evidence type="ECO:0000256" key="8">
    <source>
        <dbReference type="ARBA" id="ARBA00048348"/>
    </source>
</evidence>
<dbReference type="InterPro" id="IPR041891">
    <property type="entry name" value="Alpha_CA_prokaryot-like"/>
</dbReference>
<evidence type="ECO:0000313" key="13">
    <source>
        <dbReference type="Proteomes" id="UP000799324"/>
    </source>
</evidence>
<keyword evidence="6 9" id="KW-0862">Zinc</keyword>
<dbReference type="InterPro" id="IPR023561">
    <property type="entry name" value="Carbonic_anhydrase_a-class"/>
</dbReference>
<dbReference type="PROSITE" id="PS51144">
    <property type="entry name" value="ALPHA_CA_2"/>
    <property type="match status" value="1"/>
</dbReference>
<dbReference type="GO" id="GO:0004089">
    <property type="term" value="F:carbonate dehydratase activity"/>
    <property type="evidence" value="ECO:0007669"/>
    <property type="project" value="UniProtKB-UniRule"/>
</dbReference>